<dbReference type="Gene3D" id="1.10.3210.10">
    <property type="entry name" value="Hypothetical protein af1432"/>
    <property type="match status" value="1"/>
</dbReference>
<dbReference type="EMBL" id="AZMM01018335">
    <property type="protein sequence ID" value="ETJ21467.1"/>
    <property type="molecule type" value="Genomic_DNA"/>
</dbReference>
<feature type="domain" description="HD" evidence="1">
    <location>
        <begin position="71"/>
        <end position="215"/>
    </location>
</feature>
<dbReference type="PANTHER" id="PTHR35795:SF1">
    <property type="entry name" value="BIS(5'-NUCLEOSYL)-TETRAPHOSPHATASE, SYMMETRICAL"/>
    <property type="match status" value="1"/>
</dbReference>
<evidence type="ECO:0000313" key="2">
    <source>
        <dbReference type="EMBL" id="ETJ21467.1"/>
    </source>
</evidence>
<protein>
    <recommendedName>
        <fullName evidence="1">HD domain-containing protein</fullName>
    </recommendedName>
</protein>
<dbReference type="SUPFAM" id="SSF109604">
    <property type="entry name" value="HD-domain/PDEase-like"/>
    <property type="match status" value="1"/>
</dbReference>
<evidence type="ECO:0000259" key="1">
    <source>
        <dbReference type="PROSITE" id="PS51831"/>
    </source>
</evidence>
<organism evidence="2">
    <name type="scientific">human gut metagenome</name>
    <dbReference type="NCBI Taxonomy" id="408170"/>
    <lineage>
        <taxon>unclassified sequences</taxon>
        <taxon>metagenomes</taxon>
        <taxon>organismal metagenomes</taxon>
    </lineage>
</organism>
<name>W1WTC5_9ZZZZ</name>
<dbReference type="Pfam" id="PF01966">
    <property type="entry name" value="HD"/>
    <property type="match status" value="1"/>
</dbReference>
<dbReference type="InterPro" id="IPR003607">
    <property type="entry name" value="HD/PDEase_dom"/>
</dbReference>
<gene>
    <name evidence="2" type="ORF">Q604_UNBC18335G0005</name>
</gene>
<accession>W1WTC5</accession>
<reference evidence="2" key="1">
    <citation type="submission" date="2013-12" db="EMBL/GenBank/DDBJ databases">
        <title>A Varibaculum cambriense genome reconstructed from a premature infant gut community with otherwise low bacterial novelty that shifts toward anaerobic metabolism during the third week of life.</title>
        <authorList>
            <person name="Brown C.T."/>
            <person name="Sharon I."/>
            <person name="Thomas B.C."/>
            <person name="Castelle C.J."/>
            <person name="Morowitz M.J."/>
            <person name="Banfield J.F."/>
        </authorList>
    </citation>
    <scope>NUCLEOTIDE SEQUENCE</scope>
</reference>
<comment type="caution">
    <text evidence="2">The sequence shown here is derived from an EMBL/GenBank/DDBJ whole genome shotgun (WGS) entry which is preliminary data.</text>
</comment>
<dbReference type="CDD" id="cd00077">
    <property type="entry name" value="HDc"/>
    <property type="match status" value="1"/>
</dbReference>
<dbReference type="PROSITE" id="PS51831">
    <property type="entry name" value="HD"/>
    <property type="match status" value="1"/>
</dbReference>
<dbReference type="PANTHER" id="PTHR35795">
    <property type="entry name" value="SLR1885 PROTEIN"/>
    <property type="match status" value="1"/>
</dbReference>
<proteinExistence type="predicted"/>
<feature type="non-terminal residue" evidence="2">
    <location>
        <position position="384"/>
    </location>
</feature>
<dbReference type="InterPro" id="IPR051094">
    <property type="entry name" value="Diverse_Catalytic_Enzymes"/>
</dbReference>
<dbReference type="AlphaFoldDB" id="W1WTC5"/>
<dbReference type="InterPro" id="IPR006674">
    <property type="entry name" value="HD_domain"/>
</dbReference>
<sequence length="384" mass="44851">MNKKFYDVAMNDNSKWKEAICREGELYSRENDLRSEFGRDYTRILHSLAYRRLKHKTQVFFNTQNDHICTRMEHVAHVESISYTISKELGLNSELTKAISIGHDLGHAPFGHQGEVVLKQLSKENLNNKFWHEKNGLRVVDKLDLLQDNKGNFINLNLTYAVRDGIICHCGEVDENGIFPRSNKIDLNQINNPGEIQPFTWEGCVVKVSDKIAYLGRDIEDALLLNIIKQKDLEELYKLGKIHGQVTVNTSVIIHELMNDLVKNSSINNGVCFSEDKLNFINTIKKFNYEKIYNNKKLDYYKQYAKLVINSIFEELMKYYDADNTVLNLSKYMNESQGILVKDFKDWLEKYCDTYILENDNIKSIYKNEKIYKKLDSKHIYIEA</sequence>